<accession>A0ACB5T0A5</accession>
<reference evidence="1" key="1">
    <citation type="submission" date="2023-04" db="EMBL/GenBank/DDBJ databases">
        <title>Ambrosiozyma monospora NBRC 10751.</title>
        <authorList>
            <person name="Ichikawa N."/>
            <person name="Sato H."/>
            <person name="Tonouchi N."/>
        </authorList>
    </citation>
    <scope>NUCLEOTIDE SEQUENCE</scope>
    <source>
        <strain evidence="1">NBRC 10751</strain>
    </source>
</reference>
<comment type="caution">
    <text evidence="1">The sequence shown here is derived from an EMBL/GenBank/DDBJ whole genome shotgun (WGS) entry which is preliminary data.</text>
</comment>
<dbReference type="EMBL" id="BSXS01002102">
    <property type="protein sequence ID" value="GME78213.1"/>
    <property type="molecule type" value="Genomic_DNA"/>
</dbReference>
<protein>
    <submittedName>
        <fullName evidence="1">Unnamed protein product</fullName>
    </submittedName>
</protein>
<sequence length="649" mass="73484">MLVKSFKLQDCLPYPLRVYNQISDTELSAKRPKRIELFSQNSTASVGTVEITLEYVGRHYNIDNCIEMLLNWKSHYEKNLMNSEKSLITTLSKVRQTGIHTVVKFFPQLMANLLDIYCFASEKHQIYTVYGSARDEKFKPLADAAFASIVHILDMAIARQDAYIYMFDQLLETSLPKVGDFLLNDMNQVFVEFETKWNSTGRALCRVYTLVSRLAVETMSDHKSFAATADTFLADSLKKFACSRNETLVADQLVLLNHLELVLEALGPILDEYRSIGYISSWSTEFGMRGVGVMNEVSTNALINKKKAQEHMLSVGFLFNFSRFSRSFLAVVSNPDARALFVSVALTTALDTIFNPKIDMDSSRLAFGVILGVIETTYENEHNLPIADNDEIHLVFCRLMPVLCDAFNRYFEYCKSKKMLKPKRTFTQLFPTVYPFEEQAIDSHVKDESFCEPLMEITVLIIILGKITCSVENSIASAFVSSHTYTGNFAALDKYIGSTSEYRLDSLSTENQHRTDKNLSTITVKAFNEIVHPTFYPGPKWLSLKALSNASVADVFNAAVNVAFIPPPEQADSFDHVFWKSFMYCSLRTITAKVSSIEHLNAIATKACYNITGDIRPRVANTMYGAWTRMGFPVSEEDFFIFDGYAKRT</sequence>
<keyword evidence="2" id="KW-1185">Reference proteome</keyword>
<name>A0ACB5T0A5_AMBMO</name>
<organism evidence="1 2">
    <name type="scientific">Ambrosiozyma monospora</name>
    <name type="common">Yeast</name>
    <name type="synonym">Endomycopsis monosporus</name>
    <dbReference type="NCBI Taxonomy" id="43982"/>
    <lineage>
        <taxon>Eukaryota</taxon>
        <taxon>Fungi</taxon>
        <taxon>Dikarya</taxon>
        <taxon>Ascomycota</taxon>
        <taxon>Saccharomycotina</taxon>
        <taxon>Pichiomycetes</taxon>
        <taxon>Pichiales</taxon>
        <taxon>Pichiaceae</taxon>
        <taxon>Ambrosiozyma</taxon>
    </lineage>
</organism>
<gene>
    <name evidence="1" type="ORF">Amon02_000335000</name>
</gene>
<evidence type="ECO:0000313" key="2">
    <source>
        <dbReference type="Proteomes" id="UP001165064"/>
    </source>
</evidence>
<dbReference type="Proteomes" id="UP001165064">
    <property type="component" value="Unassembled WGS sequence"/>
</dbReference>
<proteinExistence type="predicted"/>
<evidence type="ECO:0000313" key="1">
    <source>
        <dbReference type="EMBL" id="GME78213.1"/>
    </source>
</evidence>